<dbReference type="Gene3D" id="2.30.30.230">
    <property type="entry name" value="Fumarylacetoacetase, N-terminal domain"/>
    <property type="match status" value="1"/>
</dbReference>
<evidence type="ECO:0000256" key="1">
    <source>
        <dbReference type="ARBA" id="ARBA00001913"/>
    </source>
</evidence>
<dbReference type="InterPro" id="IPR036663">
    <property type="entry name" value="Fumarylacetoacetase_C_sf"/>
</dbReference>
<dbReference type="InterPro" id="IPR005959">
    <property type="entry name" value="Fumarylacetoacetase"/>
</dbReference>
<keyword evidence="10" id="KW-0585">Phenylalanine catabolism</keyword>
<dbReference type="Pfam" id="PF09298">
    <property type="entry name" value="FAA_hydrolase_N"/>
    <property type="match status" value="1"/>
</dbReference>
<evidence type="ECO:0000259" key="13">
    <source>
        <dbReference type="Pfam" id="PF01557"/>
    </source>
</evidence>
<dbReference type="Pfam" id="PF01557">
    <property type="entry name" value="FAA_hydrolase"/>
    <property type="match status" value="1"/>
</dbReference>
<dbReference type="GO" id="GO:0006572">
    <property type="term" value="P:L-tyrosine catabolic process"/>
    <property type="evidence" value="ECO:0007669"/>
    <property type="project" value="UniProtKB-KW"/>
</dbReference>
<feature type="domain" description="Fumarylacetoacetase-like C-terminal" evidence="13">
    <location>
        <begin position="125"/>
        <end position="349"/>
    </location>
</feature>
<accession>A0A1T4RNJ8</accession>
<evidence type="ECO:0000256" key="9">
    <source>
        <dbReference type="ARBA" id="ARBA00022878"/>
    </source>
</evidence>
<keyword evidence="8 12" id="KW-0460">Magnesium</keyword>
<evidence type="ECO:0000256" key="2">
    <source>
        <dbReference type="ARBA" id="ARBA00001946"/>
    </source>
</evidence>
<keyword evidence="7" id="KW-0106">Calcium</keyword>
<dbReference type="UniPathway" id="UPA00139">
    <property type="reaction ID" value="UER00341"/>
</dbReference>
<dbReference type="RefSeq" id="WP_078762153.1">
    <property type="nucleotide sequence ID" value="NZ_FUWS01000007.1"/>
</dbReference>
<keyword evidence="16" id="KW-1185">Reference proteome</keyword>
<dbReference type="PANTHER" id="PTHR43069">
    <property type="entry name" value="FUMARYLACETOACETASE"/>
    <property type="match status" value="1"/>
</dbReference>
<dbReference type="STRING" id="1122192.SAMN02745673_02836"/>
<organism evidence="15 16">
    <name type="scientific">Marinactinospora thermotolerans DSM 45154</name>
    <dbReference type="NCBI Taxonomy" id="1122192"/>
    <lineage>
        <taxon>Bacteria</taxon>
        <taxon>Bacillati</taxon>
        <taxon>Actinomycetota</taxon>
        <taxon>Actinomycetes</taxon>
        <taxon>Streptosporangiales</taxon>
        <taxon>Nocardiopsidaceae</taxon>
        <taxon>Marinactinospora</taxon>
    </lineage>
</organism>
<dbReference type="InterPro" id="IPR011234">
    <property type="entry name" value="Fumarylacetoacetase-like_C"/>
</dbReference>
<dbReference type="GO" id="GO:0004334">
    <property type="term" value="F:fumarylacetoacetase activity"/>
    <property type="evidence" value="ECO:0007669"/>
    <property type="project" value="UniProtKB-EC"/>
</dbReference>
<dbReference type="InterPro" id="IPR015377">
    <property type="entry name" value="Fumarylacetoacetase_N"/>
</dbReference>
<evidence type="ECO:0000256" key="10">
    <source>
        <dbReference type="ARBA" id="ARBA00023232"/>
    </source>
</evidence>
<keyword evidence="5 12" id="KW-0479">Metal-binding</keyword>
<dbReference type="GO" id="GO:0046872">
    <property type="term" value="F:metal ion binding"/>
    <property type="evidence" value="ECO:0007669"/>
    <property type="project" value="UniProtKB-KW"/>
</dbReference>
<proteinExistence type="predicted"/>
<gene>
    <name evidence="15" type="ORF">SAMN02745673_02836</name>
</gene>
<dbReference type="InterPro" id="IPR036462">
    <property type="entry name" value="Fumarylacetoacetase_N_sf"/>
</dbReference>
<evidence type="ECO:0000256" key="3">
    <source>
        <dbReference type="ARBA" id="ARBA00004782"/>
    </source>
</evidence>
<evidence type="ECO:0000256" key="5">
    <source>
        <dbReference type="ARBA" id="ARBA00022723"/>
    </source>
</evidence>
<evidence type="ECO:0000256" key="4">
    <source>
        <dbReference type="ARBA" id="ARBA00012094"/>
    </source>
</evidence>
<protein>
    <recommendedName>
        <fullName evidence="4">fumarylacetoacetase</fullName>
        <ecNumber evidence="4">3.7.1.2</ecNumber>
    </recommendedName>
</protein>
<comment type="pathway">
    <text evidence="3">Amino-acid degradation; L-phenylalanine degradation; acetoacetate and fumarate from L-phenylalanine: step 6/6.</text>
</comment>
<dbReference type="GO" id="GO:1902000">
    <property type="term" value="P:homogentisate catabolic process"/>
    <property type="evidence" value="ECO:0007669"/>
    <property type="project" value="TreeGrafter"/>
</dbReference>
<feature type="binding site" evidence="11">
    <location>
        <position position="211"/>
    </location>
    <ligand>
        <name>substrate</name>
    </ligand>
</feature>
<evidence type="ECO:0000313" key="15">
    <source>
        <dbReference type="EMBL" id="SKA17513.1"/>
    </source>
</evidence>
<dbReference type="GO" id="GO:0006559">
    <property type="term" value="P:L-phenylalanine catabolic process"/>
    <property type="evidence" value="ECO:0007669"/>
    <property type="project" value="UniProtKB-UniPathway"/>
</dbReference>
<sequence>MAHSWVPGADTTGFGADNLPYGVFSRGGGAPRVGVRIGEFVLDLAGTLGDPEFCVSSLAPFMARGSTAWRATRAKIGGMLTSDSGRARAEPHLVPLADVTLHPPFEITDLTFFQDTPRTGGGPRHFPVGHHGRAGTVVLSGGDIARPSGQYLEPGADIPTFGPSREVDVGAALGFVIGAPTPPGRSVPVSDFAQHVFGVVVAGEWSARDLQGWEGGPLLGPAFATSISPWVVPLDALGAARRAGREQSPPPLPYLRRVADWGLDVTLEIRLNGRVVSRPPYASTYWTADQMLAHLTSGGAPLRTGDLYVSGAVSGEERDEEGTLVEPGGAEAAPVLLDDGDRVVITAAARGMSGGTIRLGEVTAVIHSVRG</sequence>
<dbReference type="AlphaFoldDB" id="A0A1T4RNJ8"/>
<evidence type="ECO:0000259" key="14">
    <source>
        <dbReference type="Pfam" id="PF09298"/>
    </source>
</evidence>
<comment type="cofactor">
    <cofactor evidence="1">
        <name>Ca(2+)</name>
        <dbReference type="ChEBI" id="CHEBI:29108"/>
    </cofactor>
</comment>
<keyword evidence="6 15" id="KW-0378">Hydrolase</keyword>
<dbReference type="EC" id="3.7.1.2" evidence="4"/>
<dbReference type="EMBL" id="FUWS01000007">
    <property type="protein sequence ID" value="SKA17513.1"/>
    <property type="molecule type" value="Genomic_DNA"/>
</dbReference>
<keyword evidence="9" id="KW-0828">Tyrosine catabolism</keyword>
<evidence type="ECO:0000256" key="7">
    <source>
        <dbReference type="ARBA" id="ARBA00022837"/>
    </source>
</evidence>
<evidence type="ECO:0000256" key="6">
    <source>
        <dbReference type="ARBA" id="ARBA00022801"/>
    </source>
</evidence>
<evidence type="ECO:0000256" key="8">
    <source>
        <dbReference type="ARBA" id="ARBA00022842"/>
    </source>
</evidence>
<feature type="binding site" evidence="12">
    <location>
        <position position="225"/>
    </location>
    <ligand>
        <name>Mg(2+)</name>
        <dbReference type="ChEBI" id="CHEBI:18420"/>
    </ligand>
</feature>
<evidence type="ECO:0000256" key="11">
    <source>
        <dbReference type="PIRSR" id="PIRSR605959-2"/>
    </source>
</evidence>
<evidence type="ECO:0000256" key="12">
    <source>
        <dbReference type="PIRSR" id="PIRSR605959-3"/>
    </source>
</evidence>
<name>A0A1T4RNJ8_9ACTN</name>
<reference evidence="15 16" key="1">
    <citation type="submission" date="2017-02" db="EMBL/GenBank/DDBJ databases">
        <authorList>
            <person name="Peterson S.W."/>
        </authorList>
    </citation>
    <scope>NUCLEOTIDE SEQUENCE [LARGE SCALE GENOMIC DNA]</scope>
    <source>
        <strain evidence="15 16">DSM 45154</strain>
    </source>
</reference>
<feature type="domain" description="Fumarylacetoacetase N-terminal" evidence="14">
    <location>
        <begin position="18"/>
        <end position="104"/>
    </location>
</feature>
<comment type="cofactor">
    <cofactor evidence="2 12">
        <name>Mg(2+)</name>
        <dbReference type="ChEBI" id="CHEBI:18420"/>
    </cofactor>
</comment>
<dbReference type="Gene3D" id="3.90.850.10">
    <property type="entry name" value="Fumarylacetoacetase-like, C-terminal domain"/>
    <property type="match status" value="1"/>
</dbReference>
<dbReference type="PANTHER" id="PTHR43069:SF2">
    <property type="entry name" value="FUMARYLACETOACETASE"/>
    <property type="match status" value="1"/>
</dbReference>
<dbReference type="SUPFAM" id="SSF56529">
    <property type="entry name" value="FAH"/>
    <property type="match status" value="1"/>
</dbReference>
<dbReference type="OrthoDB" id="3766879at2"/>
<dbReference type="Proteomes" id="UP000190637">
    <property type="component" value="Unassembled WGS sequence"/>
</dbReference>
<evidence type="ECO:0000313" key="16">
    <source>
        <dbReference type="Proteomes" id="UP000190637"/>
    </source>
</evidence>
<dbReference type="SUPFAM" id="SSF63433">
    <property type="entry name" value="Fumarylacetoacetate hydrolase, FAH, N-terminal domain"/>
    <property type="match status" value="1"/>
</dbReference>